<dbReference type="InterPro" id="IPR010432">
    <property type="entry name" value="RDD"/>
</dbReference>
<proteinExistence type="predicted"/>
<reference evidence="8" key="1">
    <citation type="journal article" date="2019" name="Int. J. Syst. Evol. Microbiol.">
        <title>The Global Catalogue of Microorganisms (GCM) 10K type strain sequencing project: providing services to taxonomists for standard genome sequencing and annotation.</title>
        <authorList>
            <consortium name="The Broad Institute Genomics Platform"/>
            <consortium name="The Broad Institute Genome Sequencing Center for Infectious Disease"/>
            <person name="Wu L."/>
            <person name="Ma J."/>
        </authorList>
    </citation>
    <scope>NUCLEOTIDE SEQUENCE [LARGE SCALE GENOMIC DNA]</scope>
    <source>
        <strain evidence="8">JCM 18303</strain>
    </source>
</reference>
<comment type="caution">
    <text evidence="7">The sequence shown here is derived from an EMBL/GenBank/DDBJ whole genome shotgun (WGS) entry which is preliminary data.</text>
</comment>
<feature type="domain" description="RDD" evidence="6">
    <location>
        <begin position="32"/>
        <end position="113"/>
    </location>
</feature>
<protein>
    <recommendedName>
        <fullName evidence="6">RDD domain-containing protein</fullName>
    </recommendedName>
</protein>
<dbReference type="Proteomes" id="UP001428817">
    <property type="component" value="Unassembled WGS sequence"/>
</dbReference>
<dbReference type="Pfam" id="PF06271">
    <property type="entry name" value="RDD"/>
    <property type="match status" value="1"/>
</dbReference>
<keyword evidence="8" id="KW-1185">Reference proteome</keyword>
<accession>A0ABP9Q5C0</accession>
<sequence length="122" mass="13581">MNPVDWPPAGRRRRLGAWLLDVVLFAGTLGFGWLAWTWHCWASGETPGKRLLGVCVVDSWTNRPADRSRMALRALAYQGLAVLLGLATFGLGWLYCIGAVLGAGRRTLYDEWSHTMVLARTH</sequence>
<keyword evidence="2 5" id="KW-0812">Transmembrane</keyword>
<evidence type="ECO:0000313" key="8">
    <source>
        <dbReference type="Proteomes" id="UP001428817"/>
    </source>
</evidence>
<dbReference type="EMBL" id="BAABJP010000015">
    <property type="protein sequence ID" value="GAA5156903.1"/>
    <property type="molecule type" value="Genomic_DNA"/>
</dbReference>
<dbReference type="RefSeq" id="WP_185059480.1">
    <property type="nucleotide sequence ID" value="NZ_BAABJP010000015.1"/>
</dbReference>
<feature type="transmembrane region" description="Helical" evidence="5">
    <location>
        <begin position="15"/>
        <end position="36"/>
    </location>
</feature>
<feature type="transmembrane region" description="Helical" evidence="5">
    <location>
        <begin position="75"/>
        <end position="96"/>
    </location>
</feature>
<organism evidence="7 8">
    <name type="scientific">Pseudonocardia eucalypti</name>
    <dbReference type="NCBI Taxonomy" id="648755"/>
    <lineage>
        <taxon>Bacteria</taxon>
        <taxon>Bacillati</taxon>
        <taxon>Actinomycetota</taxon>
        <taxon>Actinomycetes</taxon>
        <taxon>Pseudonocardiales</taxon>
        <taxon>Pseudonocardiaceae</taxon>
        <taxon>Pseudonocardia</taxon>
    </lineage>
</organism>
<gene>
    <name evidence="7" type="ORF">GCM10023321_33850</name>
</gene>
<evidence type="ECO:0000259" key="6">
    <source>
        <dbReference type="Pfam" id="PF06271"/>
    </source>
</evidence>
<keyword evidence="3 5" id="KW-1133">Transmembrane helix</keyword>
<evidence type="ECO:0000256" key="4">
    <source>
        <dbReference type="ARBA" id="ARBA00023136"/>
    </source>
</evidence>
<name>A0ABP9Q5C0_9PSEU</name>
<evidence type="ECO:0000256" key="5">
    <source>
        <dbReference type="SAM" id="Phobius"/>
    </source>
</evidence>
<evidence type="ECO:0000313" key="7">
    <source>
        <dbReference type="EMBL" id="GAA5156903.1"/>
    </source>
</evidence>
<comment type="subcellular location">
    <subcellularLocation>
        <location evidence="1">Membrane</location>
        <topology evidence="1">Multi-pass membrane protein</topology>
    </subcellularLocation>
</comment>
<evidence type="ECO:0000256" key="1">
    <source>
        <dbReference type="ARBA" id="ARBA00004141"/>
    </source>
</evidence>
<keyword evidence="4 5" id="KW-0472">Membrane</keyword>
<evidence type="ECO:0000256" key="2">
    <source>
        <dbReference type="ARBA" id="ARBA00022692"/>
    </source>
</evidence>
<evidence type="ECO:0000256" key="3">
    <source>
        <dbReference type="ARBA" id="ARBA00022989"/>
    </source>
</evidence>